<organism evidence="5">
    <name type="scientific">Caldiarchaeum subterraneum</name>
    <dbReference type="NCBI Taxonomy" id="311458"/>
    <lineage>
        <taxon>Archaea</taxon>
        <taxon>Nitrososphaerota</taxon>
        <taxon>Candidatus Caldarchaeales</taxon>
        <taxon>Candidatus Caldarchaeaceae</taxon>
        <taxon>Candidatus Caldarchaeum</taxon>
    </lineage>
</organism>
<dbReference type="Pfam" id="PF00180">
    <property type="entry name" value="Iso_dh"/>
    <property type="match status" value="1"/>
</dbReference>
<reference evidence="5" key="1">
    <citation type="journal article" date="2020" name="mSystems">
        <title>Genome- and Community-Level Interaction Insights into Carbon Utilization and Element Cycling Functions of Hydrothermarchaeota in Hydrothermal Sediment.</title>
        <authorList>
            <person name="Zhou Z."/>
            <person name="Liu Y."/>
            <person name="Xu W."/>
            <person name="Pan J."/>
            <person name="Luo Z.H."/>
            <person name="Li M."/>
        </authorList>
    </citation>
    <scope>NUCLEOTIDE SEQUENCE [LARGE SCALE GENOMIC DNA]</scope>
    <source>
        <strain evidence="6">SpSt-1073</strain>
        <strain evidence="5">SpSt-613</strain>
        <strain evidence="4">SpSt-669</strain>
    </source>
</reference>
<keyword evidence="2" id="KW-0560">Oxidoreductase</keyword>
<dbReference type="GO" id="GO:0006102">
    <property type="term" value="P:isocitrate metabolic process"/>
    <property type="evidence" value="ECO:0007669"/>
    <property type="project" value="TreeGrafter"/>
</dbReference>
<dbReference type="GO" id="GO:0051287">
    <property type="term" value="F:NAD binding"/>
    <property type="evidence" value="ECO:0007669"/>
    <property type="project" value="InterPro"/>
</dbReference>
<dbReference type="Gene3D" id="3.40.718.10">
    <property type="entry name" value="Isopropylmalate Dehydrogenase"/>
    <property type="match status" value="1"/>
</dbReference>
<evidence type="ECO:0000313" key="5">
    <source>
        <dbReference type="EMBL" id="HGN89911.1"/>
    </source>
</evidence>
<comment type="similarity">
    <text evidence="1">Belongs to the isocitrate and isopropylmalate dehydrogenases family.</text>
</comment>
<dbReference type="InterPro" id="IPR019818">
    <property type="entry name" value="IsoCit/isopropylmalate_DH_CS"/>
</dbReference>
<dbReference type="EMBL" id="DRXG01000056">
    <property type="protein sequence ID" value="HHN52217.1"/>
    <property type="molecule type" value="Genomic_DNA"/>
</dbReference>
<comment type="caution">
    <text evidence="5">The sequence shown here is derived from an EMBL/GenBank/DDBJ whole genome shotgun (WGS) entry which is preliminary data.</text>
</comment>
<name>A0A7C4I5B5_CALS0</name>
<gene>
    <name evidence="6" type="ORF">ENM30_02775</name>
    <name evidence="5" type="ORF">ENT82_02120</name>
    <name evidence="4" type="ORF">ENU43_08215</name>
</gene>
<dbReference type="EMBL" id="DTAD01000023">
    <property type="protein sequence ID" value="HGN89911.1"/>
    <property type="molecule type" value="Genomic_DNA"/>
</dbReference>
<accession>A0A7C4I5B5</accession>
<evidence type="ECO:0000256" key="1">
    <source>
        <dbReference type="ARBA" id="ARBA00007769"/>
    </source>
</evidence>
<sequence>MYRISVIKGDGIGPHIVEESCRLVDWLCKRLGVELEFADAPAGDAVKEETGSALPPESLETIMKSDACLKGPVGETARDVIVFLRQRLDLYANIRPFKNMPGVRSKWSGVDFVVVRENTEDVYKSVEDVGVDYAVALLVVSRRAAERIARVAFDMAETRRRKVTVVHKSNVVRAYGFFRDVCLEVAKNYRDVVVDEMYVDNAAYQMVLNPQQFDIVLTPNMFGDILSDLAAGVVGTIGIAGSANVGDRFGLFEPVHGSAPTLNPEQANPTGQLLAARMMLDWMGRFKQDKRLTEAGEVLERAVYNVLSEGLVLTMDLGGSATCSQFVEEVRKKAETLLR</sequence>
<dbReference type="PROSITE" id="PS00470">
    <property type="entry name" value="IDH_IMDH"/>
    <property type="match status" value="1"/>
</dbReference>
<proteinExistence type="inferred from homology"/>
<dbReference type="GO" id="GO:0004449">
    <property type="term" value="F:isocitrate dehydrogenase (NAD+) activity"/>
    <property type="evidence" value="ECO:0007669"/>
    <property type="project" value="TreeGrafter"/>
</dbReference>
<dbReference type="AlphaFoldDB" id="A0A7C4I5B5"/>
<dbReference type="EMBL" id="DTCM01000100">
    <property type="protein sequence ID" value="HGL41629.1"/>
    <property type="molecule type" value="Genomic_DNA"/>
</dbReference>
<dbReference type="GO" id="GO:0000287">
    <property type="term" value="F:magnesium ion binding"/>
    <property type="evidence" value="ECO:0007669"/>
    <property type="project" value="InterPro"/>
</dbReference>
<dbReference type="SUPFAM" id="SSF53659">
    <property type="entry name" value="Isocitrate/Isopropylmalate dehydrogenase-like"/>
    <property type="match status" value="1"/>
</dbReference>
<feature type="domain" description="Isopropylmalate dehydrogenase-like" evidence="3">
    <location>
        <begin position="3"/>
        <end position="330"/>
    </location>
</feature>
<dbReference type="SMART" id="SM01329">
    <property type="entry name" value="Iso_dh"/>
    <property type="match status" value="1"/>
</dbReference>
<evidence type="ECO:0000256" key="2">
    <source>
        <dbReference type="ARBA" id="ARBA00023002"/>
    </source>
</evidence>
<evidence type="ECO:0000313" key="4">
    <source>
        <dbReference type="EMBL" id="HGL41629.1"/>
    </source>
</evidence>
<dbReference type="GO" id="GO:0006099">
    <property type="term" value="P:tricarboxylic acid cycle"/>
    <property type="evidence" value="ECO:0007669"/>
    <property type="project" value="TreeGrafter"/>
</dbReference>
<dbReference type="InterPro" id="IPR024084">
    <property type="entry name" value="IsoPropMal-DH-like_dom"/>
</dbReference>
<protein>
    <submittedName>
        <fullName evidence="5">Isocitrate/isopropylmalate dehydrogenase family protein</fullName>
    </submittedName>
</protein>
<evidence type="ECO:0000259" key="3">
    <source>
        <dbReference type="SMART" id="SM01329"/>
    </source>
</evidence>
<dbReference type="PANTHER" id="PTHR11835:SF34">
    <property type="entry name" value="ISOCITRATE DEHYDROGENASE [NAD] SUBUNIT ALPHA, MITOCHONDRIAL"/>
    <property type="match status" value="1"/>
</dbReference>
<dbReference type="PANTHER" id="PTHR11835">
    <property type="entry name" value="DECARBOXYLATING DEHYDROGENASES-ISOCITRATE, ISOPROPYLMALATE, TARTRATE"/>
    <property type="match status" value="1"/>
</dbReference>
<evidence type="ECO:0000313" key="6">
    <source>
        <dbReference type="EMBL" id="HHN52217.1"/>
    </source>
</evidence>